<sequence length="81" mass="8688">MPSPAMKCVKEGCNAWALASQRFCKDHLRMYFFLPSSTTSSTVMILTLTHGAKPAKPANATNANAIGGAWSTAPVDFNQRA</sequence>
<keyword evidence="2" id="KW-1185">Reference proteome</keyword>
<dbReference type="AlphaFoldDB" id="A0AAD6IHZ5"/>
<name>A0AAD6IHZ5_PENCN</name>
<organism evidence="1 2">
    <name type="scientific">Penicillium canescens</name>
    <dbReference type="NCBI Taxonomy" id="5083"/>
    <lineage>
        <taxon>Eukaryota</taxon>
        <taxon>Fungi</taxon>
        <taxon>Dikarya</taxon>
        <taxon>Ascomycota</taxon>
        <taxon>Pezizomycotina</taxon>
        <taxon>Eurotiomycetes</taxon>
        <taxon>Eurotiomycetidae</taxon>
        <taxon>Eurotiales</taxon>
        <taxon>Aspergillaceae</taxon>
        <taxon>Penicillium</taxon>
    </lineage>
</organism>
<protein>
    <submittedName>
        <fullName evidence="1">Uncharacterized protein</fullName>
    </submittedName>
</protein>
<evidence type="ECO:0000313" key="2">
    <source>
        <dbReference type="Proteomes" id="UP001219568"/>
    </source>
</evidence>
<reference evidence="1" key="2">
    <citation type="submission" date="2023-01" db="EMBL/GenBank/DDBJ databases">
        <authorList>
            <person name="Petersen C."/>
        </authorList>
    </citation>
    <scope>NUCLEOTIDE SEQUENCE</scope>
    <source>
        <strain evidence="1">IBT 15450</strain>
    </source>
</reference>
<proteinExistence type="predicted"/>
<dbReference type="Proteomes" id="UP001219568">
    <property type="component" value="Unassembled WGS sequence"/>
</dbReference>
<evidence type="ECO:0000313" key="1">
    <source>
        <dbReference type="EMBL" id="KAJ6050934.1"/>
    </source>
</evidence>
<reference evidence="1" key="1">
    <citation type="journal article" date="2023" name="IMA Fungus">
        <title>Comparative genomic study of the Penicillium genus elucidates a diverse pangenome and 15 lateral gene transfer events.</title>
        <authorList>
            <person name="Petersen C."/>
            <person name="Sorensen T."/>
            <person name="Nielsen M.R."/>
            <person name="Sondergaard T.E."/>
            <person name="Sorensen J.L."/>
            <person name="Fitzpatrick D.A."/>
            <person name="Frisvad J.C."/>
            <person name="Nielsen K.L."/>
        </authorList>
    </citation>
    <scope>NUCLEOTIDE SEQUENCE</scope>
    <source>
        <strain evidence="1">IBT 15450</strain>
    </source>
</reference>
<comment type="caution">
    <text evidence="1">The sequence shown here is derived from an EMBL/GenBank/DDBJ whole genome shotgun (WGS) entry which is preliminary data.</text>
</comment>
<accession>A0AAD6IHZ5</accession>
<gene>
    <name evidence="1" type="ORF">N7460_001468</name>
</gene>
<dbReference type="EMBL" id="JAQJZL010000002">
    <property type="protein sequence ID" value="KAJ6050934.1"/>
    <property type="molecule type" value="Genomic_DNA"/>
</dbReference>